<dbReference type="Pfam" id="PF11120">
    <property type="entry name" value="CBP_BcsF"/>
    <property type="match status" value="1"/>
</dbReference>
<dbReference type="Pfam" id="PF11658">
    <property type="entry name" value="CBP_BcsG"/>
    <property type="match status" value="1"/>
</dbReference>
<sequence length="594" mass="66158">MMTISDIVQIILFCALIFFPLGYLARHSLRRISDTTRLLFAKPRYVKPAGTLWRGLSGWNFYFLVKFGLLWAGYLNFHPLLNLVFMAFLLMPIPKYRLHRLRHWIAIPVGFALFWHDTWLPGPQSIMSQGTQVAEFSSGYLLDLIARFINWQMIGAIFVLLVAWLFLSQWIRVTVFVVAIMVWLNVLTLTGPVFTLWPAGQPTDTVTTTGGNAAATVATAGDKPVIGDMPAQTAPPTTANLNAWLNTFYAAEEKRKTTFPAQLPPDAQPFDLLVINICSLSWSDVEAAGLMSHPLWSHFDILFKHFNSGTSYSGPAAIRLLRASCGQPSHTRLYQPANNECYLFDNLAKLGFTQHLMMDHNGEFGGFLKEVRENGGMQSELMNQSGLPTALLSFDGSPVYDDLAVLNRWLTGEEREANSRSATFFNLLPLHDGNHFPGVSKTADYKIRAQKLFDELDAFFTELEKSGRKVMVVVVPEHGGALKGDRMQISGLRDIPSPSITNVPAGVKFFGMKAPHEGAPIDINQPSSYLAISELVVRAVDGKLFTEDSVNWNKLTSNLPQTAPVSENANAVVIQYQGKPYVRLNGGDWVPYPQ</sequence>
<dbReference type="GO" id="GO:0016740">
    <property type="term" value="F:transferase activity"/>
    <property type="evidence" value="ECO:0007669"/>
    <property type="project" value="UniProtKB-KW"/>
</dbReference>
<dbReference type="InterPro" id="IPR019995">
    <property type="entry name" value="Cellulose_BcsF/YhjT"/>
</dbReference>
<feature type="transmembrane region" description="Helical" evidence="1">
    <location>
        <begin position="103"/>
        <end position="120"/>
    </location>
</feature>
<feature type="transmembrane region" description="Helical" evidence="1">
    <location>
        <begin position="6"/>
        <end position="25"/>
    </location>
</feature>
<dbReference type="InterPro" id="IPR017744">
    <property type="entry name" value="BcsG"/>
</dbReference>
<feature type="transmembrane region" description="Helical" evidence="1">
    <location>
        <begin position="71"/>
        <end position="91"/>
    </location>
</feature>
<name>A0A752N9X0_SALMU</name>
<gene>
    <name evidence="2" type="primary">bcsG</name>
    <name evidence="2" type="ORF">GNB45_001616</name>
</gene>
<dbReference type="NCBIfam" id="TIGR03493">
    <property type="entry name" value="cellullose_BcsF"/>
    <property type="match status" value="1"/>
</dbReference>
<evidence type="ECO:0000256" key="1">
    <source>
        <dbReference type="SAM" id="Phobius"/>
    </source>
</evidence>
<dbReference type="EMBL" id="DAAWEG010000004">
    <property type="protein sequence ID" value="HAF7573484.1"/>
    <property type="molecule type" value="Genomic_DNA"/>
</dbReference>
<keyword evidence="1" id="KW-0472">Membrane</keyword>
<comment type="caution">
    <text evidence="2">The sequence shown here is derived from an EMBL/GenBank/DDBJ whole genome shotgun (WGS) entry which is preliminary data.</text>
</comment>
<proteinExistence type="predicted"/>
<reference evidence="2" key="1">
    <citation type="journal article" date="2018" name="Genome Biol.">
        <title>SKESA: strategic k-mer extension for scrupulous assemblies.</title>
        <authorList>
            <person name="Souvorov A."/>
            <person name="Agarwala R."/>
            <person name="Lipman D.J."/>
        </authorList>
    </citation>
    <scope>NUCLEOTIDE SEQUENCE</scope>
    <source>
        <strain evidence="2">IP 11/88</strain>
    </source>
</reference>
<dbReference type="AlphaFoldDB" id="A0A752N9X0"/>
<feature type="transmembrane region" description="Helical" evidence="1">
    <location>
        <begin position="174"/>
        <end position="197"/>
    </location>
</feature>
<keyword evidence="1" id="KW-1133">Transmembrane helix</keyword>
<reference evidence="2" key="2">
    <citation type="submission" date="2018-07" db="EMBL/GenBank/DDBJ databases">
        <authorList>
            <consortium name="NCBI Pathogen Detection Project"/>
        </authorList>
    </citation>
    <scope>NUCLEOTIDE SEQUENCE</scope>
    <source>
        <strain evidence="2">IP 11/88</strain>
    </source>
</reference>
<dbReference type="NCBIfam" id="TIGR03368">
    <property type="entry name" value="cellulose_yhjU"/>
    <property type="match status" value="1"/>
</dbReference>
<protein>
    <submittedName>
        <fullName evidence="2">Cellulose biosynthesis protein BcsG</fullName>
        <ecNumber evidence="2">2.7.8.-</ecNumber>
    </submittedName>
</protein>
<organism evidence="2">
    <name type="scientific">Salmonella muenchen</name>
    <dbReference type="NCBI Taxonomy" id="596"/>
    <lineage>
        <taxon>Bacteria</taxon>
        <taxon>Pseudomonadati</taxon>
        <taxon>Pseudomonadota</taxon>
        <taxon>Gammaproteobacteria</taxon>
        <taxon>Enterobacterales</taxon>
        <taxon>Enterobacteriaceae</taxon>
        <taxon>Salmonella</taxon>
    </lineage>
</organism>
<keyword evidence="2" id="KW-0808">Transferase</keyword>
<dbReference type="EC" id="2.7.8.-" evidence="2"/>
<keyword evidence="1" id="KW-0812">Transmembrane</keyword>
<accession>A0A752N9X0</accession>
<evidence type="ECO:0000313" key="2">
    <source>
        <dbReference type="EMBL" id="HAF7573484.1"/>
    </source>
</evidence>
<feature type="transmembrane region" description="Helical" evidence="1">
    <location>
        <begin position="148"/>
        <end position="167"/>
    </location>
</feature>